<dbReference type="PANTHER" id="PTHR12428:SF65">
    <property type="entry name" value="CYTOCHROME C OXIDASE ASSEMBLY PROTEIN COX18, MITOCHONDRIAL"/>
    <property type="match status" value="1"/>
</dbReference>
<accession>A0ABD3M4N2</accession>
<proteinExistence type="predicted"/>
<name>A0ABD3M4N2_9STRA</name>
<protein>
    <submittedName>
        <fullName evidence="6">Uncharacterized protein</fullName>
    </submittedName>
</protein>
<evidence type="ECO:0000256" key="1">
    <source>
        <dbReference type="ARBA" id="ARBA00004141"/>
    </source>
</evidence>
<dbReference type="Proteomes" id="UP001530293">
    <property type="component" value="Unassembled WGS sequence"/>
</dbReference>
<dbReference type="PANTHER" id="PTHR12428">
    <property type="entry name" value="OXA1"/>
    <property type="match status" value="1"/>
</dbReference>
<evidence type="ECO:0000256" key="3">
    <source>
        <dbReference type="ARBA" id="ARBA00022989"/>
    </source>
</evidence>
<dbReference type="GO" id="GO:0051205">
    <property type="term" value="P:protein insertion into membrane"/>
    <property type="evidence" value="ECO:0007669"/>
    <property type="project" value="UniProtKB-ARBA"/>
</dbReference>
<feature type="compositionally biased region" description="Basic residues" evidence="5">
    <location>
        <begin position="596"/>
        <end position="605"/>
    </location>
</feature>
<evidence type="ECO:0000313" key="7">
    <source>
        <dbReference type="Proteomes" id="UP001530293"/>
    </source>
</evidence>
<gene>
    <name evidence="6" type="ORF">ACHAWU_008603</name>
</gene>
<feature type="region of interest" description="Disordered" evidence="5">
    <location>
        <begin position="578"/>
        <end position="605"/>
    </location>
</feature>
<dbReference type="AlphaFoldDB" id="A0ABD3M4N2"/>
<dbReference type="CDD" id="cd20069">
    <property type="entry name" value="5TM_Oxa1-like"/>
    <property type="match status" value="1"/>
</dbReference>
<keyword evidence="3" id="KW-1133">Transmembrane helix</keyword>
<dbReference type="InterPro" id="IPR001708">
    <property type="entry name" value="YidC/ALB3/OXA1/COX18"/>
</dbReference>
<evidence type="ECO:0000256" key="2">
    <source>
        <dbReference type="ARBA" id="ARBA00022692"/>
    </source>
</evidence>
<keyword evidence="4" id="KW-0472">Membrane</keyword>
<evidence type="ECO:0000313" key="6">
    <source>
        <dbReference type="EMBL" id="KAL3758994.1"/>
    </source>
</evidence>
<keyword evidence="2" id="KW-0812">Transmembrane</keyword>
<dbReference type="GO" id="GO:0016020">
    <property type="term" value="C:membrane"/>
    <property type="evidence" value="ECO:0007669"/>
    <property type="project" value="UniProtKB-SubCell"/>
</dbReference>
<feature type="compositionally biased region" description="Basic and acidic residues" evidence="5">
    <location>
        <begin position="578"/>
        <end position="595"/>
    </location>
</feature>
<organism evidence="6 7">
    <name type="scientific">Discostella pseudostelligera</name>
    <dbReference type="NCBI Taxonomy" id="259834"/>
    <lineage>
        <taxon>Eukaryota</taxon>
        <taxon>Sar</taxon>
        <taxon>Stramenopiles</taxon>
        <taxon>Ochrophyta</taxon>
        <taxon>Bacillariophyta</taxon>
        <taxon>Coscinodiscophyceae</taxon>
        <taxon>Thalassiosirophycidae</taxon>
        <taxon>Stephanodiscales</taxon>
        <taxon>Stephanodiscaceae</taxon>
        <taxon>Discostella</taxon>
    </lineage>
</organism>
<keyword evidence="7" id="KW-1185">Reference proteome</keyword>
<evidence type="ECO:0000256" key="4">
    <source>
        <dbReference type="ARBA" id="ARBA00023136"/>
    </source>
</evidence>
<dbReference type="EMBL" id="JALLBG020000214">
    <property type="protein sequence ID" value="KAL3758994.1"/>
    <property type="molecule type" value="Genomic_DNA"/>
</dbReference>
<reference evidence="6 7" key="1">
    <citation type="submission" date="2024-10" db="EMBL/GenBank/DDBJ databases">
        <title>Updated reference genomes for cyclostephanoid diatoms.</title>
        <authorList>
            <person name="Roberts W.R."/>
            <person name="Alverson A.J."/>
        </authorList>
    </citation>
    <scope>NUCLEOTIDE SEQUENCE [LARGE SCALE GENOMIC DNA]</scope>
    <source>
        <strain evidence="6 7">AJA232-27</strain>
    </source>
</reference>
<comment type="caution">
    <text evidence="6">The sequence shown here is derived from an EMBL/GenBank/DDBJ whole genome shotgun (WGS) entry which is preliminary data.</text>
</comment>
<sequence length="605" mass="67534">MMWMKLQRRQHQPSLFTKCLRRRGFVSLIAAHGEEVFDSFAQTRRRSSSSAYSASDGNSTTSTSSGYIKHDIFVSAALSPRGHRLHFHHRQCRWSWPCLASPVSRNDDATQRQLFSTTSSALSTPPTSTTPPPTTTTLTEQLTSFLPPTPDFLSNITFWGGTGFLLTTFHNHLHLPYWACISLTNICVRSAMVPIAIRGAQAQVKLSSVSPELQYLITSFTNDMKTLNAAGSFGAEGSLVKKQVLAAKPRLVRQTLSTMRGLLTMKHVNLFDIFKSPLLQIPFFVYFASDLRKIIEGSNPTLAQNLVESSFFWISDLTEPDPWYGLPIFTGLLLYMNVEIAVGKQSLGGEASSKSNMAILLKDGFQSLAIFMPCFMSQQPSGVQLYLATSMIFTLLQSRAMRNDTIRQAIGLPSIHVKPRSMSDSDIVKDFLAKMAERQAAKAKGGYVLGEGVHVTGANISVPRFGTKRRSSIVVEKDENEIVQDAPSRFVEIQMPEYTLRSPLLVQPEMFQSATPIPFQPGFVPGVFRHSTHEKVMEAPVANVMPEIPLSVMEAANRGEKLKEPVIMAPREALIRMQEENMSRKDRPIDAEKLKSKWNRRKGKR</sequence>
<evidence type="ECO:0000256" key="5">
    <source>
        <dbReference type="SAM" id="MobiDB-lite"/>
    </source>
</evidence>
<comment type="subcellular location">
    <subcellularLocation>
        <location evidence="1">Membrane</location>
        <topology evidence="1">Multi-pass membrane protein</topology>
    </subcellularLocation>
</comment>